<gene>
    <name evidence="9" type="ORF">LDJ82_05725</name>
</gene>
<dbReference type="InterPro" id="IPR036388">
    <property type="entry name" value="WH-like_DNA-bd_sf"/>
</dbReference>
<dbReference type="CDD" id="cd05568">
    <property type="entry name" value="PTS_IIB_bgl_like"/>
    <property type="match status" value="1"/>
</dbReference>
<dbReference type="Gene3D" id="3.40.930.10">
    <property type="entry name" value="Mannitol-specific EII, Chain A"/>
    <property type="match status" value="1"/>
</dbReference>
<feature type="domain" description="PTS EIIA type-2" evidence="6">
    <location>
        <begin position="487"/>
        <end position="625"/>
    </location>
</feature>
<accession>A0ABS7YXE1</accession>
<evidence type="ECO:0000259" key="6">
    <source>
        <dbReference type="PROSITE" id="PS51094"/>
    </source>
</evidence>
<sequence>MIETRTKEVFDFLTTDYDYHSSEEIGATLELSSKTVQKEISILNSYIERNGAIVVSETGKGYQFKILNEDKFKNFLKHDWYKYAYFHQENPNKDFRIESILKLLLFSNSFIKQQELADMFYVSPSQINKDVKKVRKLLADYKINLISKPYYGMKIEGNEKDIRRAIRNEIGEDPSIFGKDEEKKLFSKIQAIIDDISFPESFYMPYANFKNLVIHIYISILRIKNGKYIEVSDELSKRVVSHEEFDTANMVVKELSDKLDIEFPKEEILYLTMHLISKNAITNYEKVSPEISELAQKMIDEIYKVSKYDFRSNIDLFFALSLHLGPLIERLRYGLTMNNPILTDIKENQISFMLATIATNPINQNYNTKVSDDEIGYLALHIASAMENNAQQKRNILIVCGSGNASAQIMKTQIEKKYMSQISSLSLTDLSKLKLYKLDNFDFIVSSVPIKEKTKTPIVYVDVIFKQQDFLKIDDAIKVSDFTEIDSIFTNSIFIKDIDIKDMSEALDILSNIVAKKTNLSFSTIKQQYLEREEMAFTSYGNIALPHIFEQVDGDSFSIILIPRKKIKWNENNVKIIFSLIIGNTRGDLSIYYDKLGDYLNNFELIKKSSEANNIKEFQKIFLKGAENG</sequence>
<dbReference type="InterPro" id="IPR011608">
    <property type="entry name" value="PRD"/>
</dbReference>
<dbReference type="InterPro" id="IPR016152">
    <property type="entry name" value="PTrfase/Anion_transptr"/>
</dbReference>
<keyword evidence="1" id="KW-0808">Transferase</keyword>
<dbReference type="SUPFAM" id="SSF63520">
    <property type="entry name" value="PTS-regulatory domain, PRD"/>
    <property type="match status" value="2"/>
</dbReference>
<dbReference type="Gene3D" id="3.40.50.2300">
    <property type="match status" value="1"/>
</dbReference>
<dbReference type="InterPro" id="IPR013011">
    <property type="entry name" value="PTS_EIIB_2"/>
</dbReference>
<dbReference type="PROSITE" id="PS51372">
    <property type="entry name" value="PRD_2"/>
    <property type="match status" value="2"/>
</dbReference>
<evidence type="ECO:0000313" key="9">
    <source>
        <dbReference type="EMBL" id="MCA2096411.1"/>
    </source>
</evidence>
<dbReference type="Proteomes" id="UP001198374">
    <property type="component" value="Unassembled WGS sequence"/>
</dbReference>
<evidence type="ECO:0000259" key="8">
    <source>
        <dbReference type="PROSITE" id="PS51372"/>
    </source>
</evidence>
<name>A0ABS7YXE1_9FIRM</name>
<keyword evidence="5" id="KW-0804">Transcription</keyword>
<dbReference type="EMBL" id="JAIWIY010000001">
    <property type="protein sequence ID" value="MCA2096411.1"/>
    <property type="molecule type" value="Genomic_DNA"/>
</dbReference>
<dbReference type="PANTHER" id="PTHR30185">
    <property type="entry name" value="CRYPTIC BETA-GLUCOSIDE BGL OPERON ANTITERMINATOR"/>
    <property type="match status" value="1"/>
</dbReference>
<evidence type="ECO:0000259" key="7">
    <source>
        <dbReference type="PROSITE" id="PS51099"/>
    </source>
</evidence>
<dbReference type="SUPFAM" id="SSF55804">
    <property type="entry name" value="Phoshotransferase/anion transport protein"/>
    <property type="match status" value="1"/>
</dbReference>
<dbReference type="InterPro" id="IPR050661">
    <property type="entry name" value="BglG_antiterminators"/>
</dbReference>
<dbReference type="InterPro" id="IPR036095">
    <property type="entry name" value="PTS_EIIB-like_sf"/>
</dbReference>
<dbReference type="InterPro" id="IPR002178">
    <property type="entry name" value="PTS_EIIA_type-2_dom"/>
</dbReference>
<dbReference type="Gene3D" id="1.10.10.10">
    <property type="entry name" value="Winged helix-like DNA-binding domain superfamily/Winged helix DNA-binding domain"/>
    <property type="match status" value="2"/>
</dbReference>
<keyword evidence="2" id="KW-0677">Repeat</keyword>
<dbReference type="Pfam" id="PF05043">
    <property type="entry name" value="Mga"/>
    <property type="match status" value="1"/>
</dbReference>
<dbReference type="Pfam" id="PF00359">
    <property type="entry name" value="PTS_EIIA_2"/>
    <property type="match status" value="1"/>
</dbReference>
<dbReference type="PROSITE" id="PS51094">
    <property type="entry name" value="PTS_EIIA_TYPE_2"/>
    <property type="match status" value="1"/>
</dbReference>
<organism evidence="9 10">
    <name type="scientific">Anaerococcus degeneri</name>
    <dbReference type="NCBI Taxonomy" id="361500"/>
    <lineage>
        <taxon>Bacteria</taxon>
        <taxon>Bacillati</taxon>
        <taxon>Bacillota</taxon>
        <taxon>Tissierellia</taxon>
        <taxon>Tissierellales</taxon>
        <taxon>Peptoniphilaceae</taxon>
        <taxon>Anaerococcus</taxon>
    </lineage>
</organism>
<comment type="caution">
    <text evidence="9">The sequence shown here is derived from an EMBL/GenBank/DDBJ whole genome shotgun (WGS) entry which is preliminary data.</text>
</comment>
<proteinExistence type="predicted"/>
<evidence type="ECO:0000256" key="2">
    <source>
        <dbReference type="ARBA" id="ARBA00022737"/>
    </source>
</evidence>
<evidence type="ECO:0000256" key="1">
    <source>
        <dbReference type="ARBA" id="ARBA00022679"/>
    </source>
</evidence>
<dbReference type="InterPro" id="IPR036634">
    <property type="entry name" value="PRD_sf"/>
</dbReference>
<dbReference type="PROSITE" id="PS51099">
    <property type="entry name" value="PTS_EIIB_TYPE_2"/>
    <property type="match status" value="1"/>
</dbReference>
<dbReference type="SUPFAM" id="SSF52794">
    <property type="entry name" value="PTS system IIB component-like"/>
    <property type="match status" value="1"/>
</dbReference>
<feature type="domain" description="PTS EIIB type-2" evidence="7">
    <location>
        <begin position="394"/>
        <end position="485"/>
    </location>
</feature>
<dbReference type="Gene3D" id="1.10.1790.10">
    <property type="entry name" value="PRD domain"/>
    <property type="match status" value="2"/>
</dbReference>
<evidence type="ECO:0000256" key="3">
    <source>
        <dbReference type="ARBA" id="ARBA00023015"/>
    </source>
</evidence>
<protein>
    <submittedName>
        <fullName evidence="9">BglG family transcription antiterminator</fullName>
    </submittedName>
</protein>
<dbReference type="Pfam" id="PF08279">
    <property type="entry name" value="HTH_11"/>
    <property type="match status" value="1"/>
</dbReference>
<reference evidence="10" key="1">
    <citation type="submission" date="2023-07" db="EMBL/GenBank/DDBJ databases">
        <title>FDA dAtabase for Regulatory Grade micrObial Sequences (FDA-ARGOS): Supporting development and validation of Infectious Disease Dx tests.</title>
        <authorList>
            <person name="Sproer C."/>
            <person name="Gronow S."/>
            <person name="Severitt S."/>
            <person name="Schroder I."/>
            <person name="Tallon L."/>
            <person name="Sadzewicz L."/>
            <person name="Zhao X."/>
            <person name="Boylan J."/>
            <person name="Ott S."/>
            <person name="Bowen H."/>
            <person name="Vavikolanu K."/>
            <person name="Hazen T."/>
            <person name="Aluvathingal J."/>
            <person name="Nadendla S."/>
            <person name="Lowell S."/>
            <person name="Myers T."/>
            <person name="Yan Y."/>
        </authorList>
    </citation>
    <scope>NUCLEOTIDE SEQUENCE [LARGE SCALE GENOMIC DNA]</scope>
    <source>
        <strain evidence="10">FDAARGOS_1538</strain>
    </source>
</reference>
<evidence type="ECO:0000256" key="5">
    <source>
        <dbReference type="ARBA" id="ARBA00023163"/>
    </source>
</evidence>
<keyword evidence="4" id="KW-0010">Activator</keyword>
<feature type="domain" description="PRD" evidence="8">
    <location>
        <begin position="286"/>
        <end position="392"/>
    </location>
</feature>
<keyword evidence="3" id="KW-0805">Transcription regulation</keyword>
<dbReference type="Pfam" id="PF00874">
    <property type="entry name" value="PRD"/>
    <property type="match status" value="2"/>
</dbReference>
<dbReference type="InterPro" id="IPR013196">
    <property type="entry name" value="HTH_11"/>
</dbReference>
<keyword evidence="10" id="KW-1185">Reference proteome</keyword>
<dbReference type="PANTHER" id="PTHR30185:SF13">
    <property type="entry name" value="LICABCH OPERON REGULATOR-RELATED"/>
    <property type="match status" value="1"/>
</dbReference>
<evidence type="ECO:0000313" key="10">
    <source>
        <dbReference type="Proteomes" id="UP001198374"/>
    </source>
</evidence>
<dbReference type="RefSeq" id="WP_209774491.1">
    <property type="nucleotide sequence ID" value="NZ_JAGGLO010000007.1"/>
</dbReference>
<dbReference type="InterPro" id="IPR007737">
    <property type="entry name" value="Mga_HTH"/>
</dbReference>
<feature type="domain" description="PRD" evidence="8">
    <location>
        <begin position="180"/>
        <end position="285"/>
    </location>
</feature>
<evidence type="ECO:0000256" key="4">
    <source>
        <dbReference type="ARBA" id="ARBA00023159"/>
    </source>
</evidence>